<keyword evidence="1" id="KW-1133">Transmembrane helix</keyword>
<dbReference type="Pfam" id="PF17820">
    <property type="entry name" value="PDZ_6"/>
    <property type="match status" value="1"/>
</dbReference>
<name>A0ABN1FFG7_9BACI</name>
<feature type="transmembrane region" description="Helical" evidence="1">
    <location>
        <begin position="184"/>
        <end position="201"/>
    </location>
</feature>
<dbReference type="Gene3D" id="2.30.42.10">
    <property type="match status" value="1"/>
</dbReference>
<accession>A0ABN1FFG7</accession>
<proteinExistence type="predicted"/>
<dbReference type="Proteomes" id="UP001500866">
    <property type="component" value="Unassembled WGS sequence"/>
</dbReference>
<feature type="transmembrane region" description="Helical" evidence="1">
    <location>
        <begin position="300"/>
        <end position="323"/>
    </location>
</feature>
<dbReference type="EMBL" id="BAAADS010000001">
    <property type="protein sequence ID" value="GAA0589689.1"/>
    <property type="molecule type" value="Genomic_DNA"/>
</dbReference>
<organism evidence="3 4">
    <name type="scientific">Virgibacillus siamensis</name>
    <dbReference type="NCBI Taxonomy" id="480071"/>
    <lineage>
        <taxon>Bacteria</taxon>
        <taxon>Bacillati</taxon>
        <taxon>Bacillota</taxon>
        <taxon>Bacilli</taxon>
        <taxon>Bacillales</taxon>
        <taxon>Bacillaceae</taxon>
        <taxon>Virgibacillus</taxon>
    </lineage>
</organism>
<evidence type="ECO:0000259" key="2">
    <source>
        <dbReference type="PROSITE" id="PS50106"/>
    </source>
</evidence>
<keyword evidence="1" id="KW-0812">Transmembrane</keyword>
<feature type="domain" description="PDZ" evidence="2">
    <location>
        <begin position="349"/>
        <end position="384"/>
    </location>
</feature>
<feature type="transmembrane region" description="Helical" evidence="1">
    <location>
        <begin position="154"/>
        <end position="172"/>
    </location>
</feature>
<feature type="transmembrane region" description="Helical" evidence="1">
    <location>
        <begin position="65"/>
        <end position="81"/>
    </location>
</feature>
<gene>
    <name evidence="3" type="ORF">GCM10009001_01990</name>
</gene>
<feature type="transmembrane region" description="Helical" evidence="1">
    <location>
        <begin position="231"/>
        <end position="255"/>
    </location>
</feature>
<feature type="transmembrane region" description="Helical" evidence="1">
    <location>
        <begin position="129"/>
        <end position="147"/>
    </location>
</feature>
<keyword evidence="1" id="KW-0472">Membrane</keyword>
<keyword evidence="4" id="KW-1185">Reference proteome</keyword>
<dbReference type="PROSITE" id="PS50106">
    <property type="entry name" value="PDZ"/>
    <property type="match status" value="1"/>
</dbReference>
<dbReference type="InterPro" id="IPR041489">
    <property type="entry name" value="PDZ_6"/>
</dbReference>
<evidence type="ECO:0000313" key="3">
    <source>
        <dbReference type="EMBL" id="GAA0589689.1"/>
    </source>
</evidence>
<reference evidence="3 4" key="1">
    <citation type="journal article" date="2019" name="Int. J. Syst. Evol. Microbiol.">
        <title>The Global Catalogue of Microorganisms (GCM) 10K type strain sequencing project: providing services to taxonomists for standard genome sequencing and annotation.</title>
        <authorList>
            <consortium name="The Broad Institute Genomics Platform"/>
            <consortium name="The Broad Institute Genome Sequencing Center for Infectious Disease"/>
            <person name="Wu L."/>
            <person name="Ma J."/>
        </authorList>
    </citation>
    <scope>NUCLEOTIDE SEQUENCE [LARGE SCALE GENOMIC DNA]</scope>
    <source>
        <strain evidence="3 4">JCM 15395</strain>
    </source>
</reference>
<comment type="caution">
    <text evidence="3">The sequence shown here is derived from an EMBL/GenBank/DDBJ whole genome shotgun (WGS) entry which is preliminary data.</text>
</comment>
<dbReference type="SUPFAM" id="SSF50156">
    <property type="entry name" value="PDZ domain-like"/>
    <property type="match status" value="1"/>
</dbReference>
<dbReference type="InterPro" id="IPR001478">
    <property type="entry name" value="PDZ"/>
</dbReference>
<dbReference type="SMART" id="SM00228">
    <property type="entry name" value="PDZ"/>
    <property type="match status" value="1"/>
</dbReference>
<feature type="transmembrane region" description="Helical" evidence="1">
    <location>
        <begin position="102"/>
        <end position="123"/>
    </location>
</feature>
<evidence type="ECO:0000256" key="1">
    <source>
        <dbReference type="SAM" id="Phobius"/>
    </source>
</evidence>
<dbReference type="InterPro" id="IPR036034">
    <property type="entry name" value="PDZ_sf"/>
</dbReference>
<evidence type="ECO:0000313" key="4">
    <source>
        <dbReference type="Proteomes" id="UP001500866"/>
    </source>
</evidence>
<protein>
    <submittedName>
        <fullName evidence="3">PDZ domain-containing protein</fullName>
    </submittedName>
</protein>
<sequence length="440" mass="49381">MQLRLSPKGLVTTKFSNNESRKNSTNIEYSCMWNRALTIVEGDHMAESWITELAKGIGKLFLNPLLYWIVLLVFLAGVKRIRKERRNFGFKLFDVFSEWNKTWAVGLLTGLILSLIFLGAGVVFSRETILVVSGLAIILSITLRFTLLSASYTIGIGYLILLVLSFILTDQYGFDGSLFTKTNFTGLVFLLTVLLIAEAVLTKRVQNSTTFPDLIAGRRGMLTGVHHIRKLSVIPFFVLVPSGLITSFVPFWPYFSMNGETYSLMLVPLLIGFDYTVKGSLPDEAAARISKSMFTLSGMILLLAVGSIFIQWLSIVAIVLGIIGKEFISYRHRALENKRHAYFSRQQKGFKVLGVVPDSPAERLGLVVGDSVVKVNGQPVHSLNDFYFALQQNTFFKLDIVDRNNEVRFVQSALYEGDHHELGIVTTTFRNYETEQGITK</sequence>